<accession>A0ABY5DSM1</accession>
<dbReference type="Proteomes" id="UP001056035">
    <property type="component" value="Chromosome"/>
</dbReference>
<keyword evidence="2" id="KW-1185">Reference proteome</keyword>
<evidence type="ECO:0000313" key="1">
    <source>
        <dbReference type="EMBL" id="UTI63564.1"/>
    </source>
</evidence>
<name>A0ABY5DSM1_9ACTN</name>
<protein>
    <submittedName>
        <fullName evidence="1">Uncharacterized protein</fullName>
    </submittedName>
</protein>
<reference evidence="1 2" key="1">
    <citation type="submission" date="2022-06" db="EMBL/GenBank/DDBJ databases">
        <title>Paraconexibacter antarcticus.</title>
        <authorList>
            <person name="Kim C.S."/>
        </authorList>
    </citation>
    <scope>NUCLEOTIDE SEQUENCE [LARGE SCALE GENOMIC DNA]</scope>
    <source>
        <strain evidence="1 2">02-257</strain>
    </source>
</reference>
<proteinExistence type="predicted"/>
<dbReference type="RefSeq" id="WP_254570289.1">
    <property type="nucleotide sequence ID" value="NZ_CP098502.1"/>
</dbReference>
<sequence length="91" mass="9399">MRRTDTPTTLDEMTHCLAGPDLVAGYSAAGVSLYRFDRDGVTELGTFADARDAWMALDAVDAPAPAAAVIALRDTSARPATAGPGFDSLAA</sequence>
<gene>
    <name evidence="1" type="ORF">NBH00_19750</name>
</gene>
<organism evidence="1 2">
    <name type="scientific">Paraconexibacter antarcticus</name>
    <dbReference type="NCBI Taxonomy" id="2949664"/>
    <lineage>
        <taxon>Bacteria</taxon>
        <taxon>Bacillati</taxon>
        <taxon>Actinomycetota</taxon>
        <taxon>Thermoleophilia</taxon>
        <taxon>Solirubrobacterales</taxon>
        <taxon>Paraconexibacteraceae</taxon>
        <taxon>Paraconexibacter</taxon>
    </lineage>
</organism>
<dbReference type="EMBL" id="CP098502">
    <property type="protein sequence ID" value="UTI63564.1"/>
    <property type="molecule type" value="Genomic_DNA"/>
</dbReference>
<evidence type="ECO:0000313" key="2">
    <source>
        <dbReference type="Proteomes" id="UP001056035"/>
    </source>
</evidence>